<evidence type="ECO:0008006" key="3">
    <source>
        <dbReference type="Google" id="ProtNLM"/>
    </source>
</evidence>
<dbReference type="InterPro" id="IPR036890">
    <property type="entry name" value="HATPase_C_sf"/>
</dbReference>
<organism evidence="1 2">
    <name type="scientific">Candidatus Nomurabacteria bacterium RIFCSPLOWO2_02_FULL_40_67</name>
    <dbReference type="NCBI Taxonomy" id="1801787"/>
    <lineage>
        <taxon>Bacteria</taxon>
        <taxon>Candidatus Nomuraibacteriota</taxon>
    </lineage>
</organism>
<evidence type="ECO:0000313" key="1">
    <source>
        <dbReference type="EMBL" id="OGJ01648.1"/>
    </source>
</evidence>
<protein>
    <recommendedName>
        <fullName evidence="3">ATP-binding protein</fullName>
    </recommendedName>
</protein>
<gene>
    <name evidence="1" type="ORF">A3I23_00025</name>
</gene>
<dbReference type="AlphaFoldDB" id="A0A1F6Y5L5"/>
<dbReference type="Pfam" id="PF13589">
    <property type="entry name" value="HATPase_c_3"/>
    <property type="match status" value="1"/>
</dbReference>
<comment type="caution">
    <text evidence="1">The sequence shown here is derived from an EMBL/GenBank/DDBJ whole genome shotgun (WGS) entry which is preliminary data.</text>
</comment>
<reference evidence="1 2" key="1">
    <citation type="journal article" date="2016" name="Nat. Commun.">
        <title>Thousands of microbial genomes shed light on interconnected biogeochemical processes in an aquifer system.</title>
        <authorList>
            <person name="Anantharaman K."/>
            <person name="Brown C.T."/>
            <person name="Hug L.A."/>
            <person name="Sharon I."/>
            <person name="Castelle C.J."/>
            <person name="Probst A.J."/>
            <person name="Thomas B.C."/>
            <person name="Singh A."/>
            <person name="Wilkins M.J."/>
            <person name="Karaoz U."/>
            <person name="Brodie E.L."/>
            <person name="Williams K.H."/>
            <person name="Hubbard S.S."/>
            <person name="Banfield J.F."/>
        </authorList>
    </citation>
    <scope>NUCLEOTIDE SEQUENCE [LARGE SCALE GENOMIC DNA]</scope>
</reference>
<dbReference type="Proteomes" id="UP000177693">
    <property type="component" value="Unassembled WGS sequence"/>
</dbReference>
<proteinExistence type="predicted"/>
<dbReference type="EMBL" id="MFVL01000013">
    <property type="protein sequence ID" value="OGJ01648.1"/>
    <property type="molecule type" value="Genomic_DNA"/>
</dbReference>
<name>A0A1F6Y5L5_9BACT</name>
<evidence type="ECO:0000313" key="2">
    <source>
        <dbReference type="Proteomes" id="UP000177693"/>
    </source>
</evidence>
<accession>A0A1F6Y5L5</accession>
<dbReference type="Gene3D" id="3.30.565.10">
    <property type="entry name" value="Histidine kinase-like ATPase, C-terminal domain"/>
    <property type="match status" value="1"/>
</dbReference>
<sequence length="499" mass="55969">MENLETSKQKHIPITIDKSHLVTIGEKLYTEKMSFLRELVNNAYDADATEVRIDILPDAITVADNGSGMDEKGLGQYFTIGSSFKKDHEKSPIFSRQRIGEFGIGKFAVLSSCKEFIVETERGDFRARLVFDKEVWSRHQDWHVNIDILTKNTAKGNGTIIILRNVDSQFQLPKVRRYLAERTPINTPNFSVFLNGEKVTDNIVVGRQLPFHHITPYGIVSGQIIVSPVNHRSEKIGIAVLVKGVLVKYETFGLETSRKWGVTRITGKINADFLPITSSRDDFLRDTPEYVIFSDLIKKEIAKVLHILRQEGDVKANIQASKVLKDALFKIGKAMKNFKNAFPGVQVPMGEAALSEFSKTSDGYEISKAEFLDFQTNLDPEIQKRLAENKEKKKGRGRPSAILGNKSVVRTLKVANLDIAVRLEHLGGDDESMIASGVIYINLDHPLYRTYQKNDEQLTQHIARILTKELTLQTGVKDAEQAFALQAGLLTDALKDKGA</sequence>
<dbReference type="SUPFAM" id="SSF55874">
    <property type="entry name" value="ATPase domain of HSP90 chaperone/DNA topoisomerase II/histidine kinase"/>
    <property type="match status" value="1"/>
</dbReference>